<evidence type="ECO:0000256" key="4">
    <source>
        <dbReference type="PROSITE-ProRule" id="PRU00221"/>
    </source>
</evidence>
<dbReference type="SMART" id="SM00320">
    <property type="entry name" value="WD40"/>
    <property type="match status" value="6"/>
</dbReference>
<feature type="repeat" description="WD" evidence="4">
    <location>
        <begin position="95"/>
        <end position="138"/>
    </location>
</feature>
<dbReference type="Gene3D" id="2.130.10.10">
    <property type="entry name" value="YVTN repeat-like/Quinoprotein amine dehydrogenase"/>
    <property type="match status" value="1"/>
</dbReference>
<name>A0A4P9Z3W7_9FUNG</name>
<evidence type="ECO:0000256" key="2">
    <source>
        <dbReference type="ARBA" id="ARBA00022574"/>
    </source>
</evidence>
<evidence type="ECO:0000313" key="6">
    <source>
        <dbReference type="Proteomes" id="UP000278143"/>
    </source>
</evidence>
<feature type="repeat" description="WD" evidence="4">
    <location>
        <begin position="229"/>
        <end position="270"/>
    </location>
</feature>
<reference evidence="6" key="1">
    <citation type="journal article" date="2018" name="Nat. Microbiol.">
        <title>Leveraging single-cell genomics to expand the fungal tree of life.</title>
        <authorList>
            <person name="Ahrendt S.R."/>
            <person name="Quandt C.A."/>
            <person name="Ciobanu D."/>
            <person name="Clum A."/>
            <person name="Salamov A."/>
            <person name="Andreopoulos B."/>
            <person name="Cheng J.F."/>
            <person name="Woyke T."/>
            <person name="Pelin A."/>
            <person name="Henrissat B."/>
            <person name="Reynolds N.K."/>
            <person name="Benny G.L."/>
            <person name="Smith M.E."/>
            <person name="James T.Y."/>
            <person name="Grigoriev I.V."/>
        </authorList>
    </citation>
    <scope>NUCLEOTIDE SEQUENCE [LARGE SCALE GENOMIC DNA]</scope>
    <source>
        <strain evidence="6">Benny S71-1</strain>
    </source>
</reference>
<dbReference type="PROSITE" id="PS50294">
    <property type="entry name" value="WD_REPEATS_REGION"/>
    <property type="match status" value="1"/>
</dbReference>
<keyword evidence="2 4" id="KW-0853">WD repeat</keyword>
<evidence type="ECO:0000313" key="5">
    <source>
        <dbReference type="EMBL" id="RKP26732.1"/>
    </source>
</evidence>
<dbReference type="OrthoDB" id="256303at2759"/>
<dbReference type="PROSITE" id="PS50082">
    <property type="entry name" value="WD_REPEATS_2"/>
    <property type="match status" value="3"/>
</dbReference>
<dbReference type="Proteomes" id="UP000278143">
    <property type="component" value="Unassembled WGS sequence"/>
</dbReference>
<dbReference type="EMBL" id="KZ989347">
    <property type="protein sequence ID" value="RKP26732.1"/>
    <property type="molecule type" value="Genomic_DNA"/>
</dbReference>
<dbReference type="PANTHER" id="PTHR10971">
    <property type="entry name" value="MRNA EXPORT FACTOR AND BUB3"/>
    <property type="match status" value="1"/>
</dbReference>
<dbReference type="Pfam" id="PF00400">
    <property type="entry name" value="WD40"/>
    <property type="match status" value="4"/>
</dbReference>
<dbReference type="AlphaFoldDB" id="A0A4P9Z3W7"/>
<dbReference type="InterPro" id="IPR001680">
    <property type="entry name" value="WD40_rpt"/>
</dbReference>
<evidence type="ECO:0000256" key="1">
    <source>
        <dbReference type="ARBA" id="ARBA00007830"/>
    </source>
</evidence>
<organism evidence="5 6">
    <name type="scientific">Syncephalis pseudoplumigaleata</name>
    <dbReference type="NCBI Taxonomy" id="1712513"/>
    <lineage>
        <taxon>Eukaryota</taxon>
        <taxon>Fungi</taxon>
        <taxon>Fungi incertae sedis</taxon>
        <taxon>Zoopagomycota</taxon>
        <taxon>Zoopagomycotina</taxon>
        <taxon>Zoopagomycetes</taxon>
        <taxon>Zoopagales</taxon>
        <taxon>Piptocephalidaceae</taxon>
        <taxon>Syncephalis</taxon>
    </lineage>
</organism>
<dbReference type="InterPro" id="IPR015943">
    <property type="entry name" value="WD40/YVTN_repeat-like_dom_sf"/>
</dbReference>
<dbReference type="InterPro" id="IPR036322">
    <property type="entry name" value="WD40_repeat_dom_sf"/>
</dbReference>
<evidence type="ECO:0000256" key="3">
    <source>
        <dbReference type="ARBA" id="ARBA00022737"/>
    </source>
</evidence>
<keyword evidence="6" id="KW-1185">Reference proteome</keyword>
<comment type="similarity">
    <text evidence="1">Belongs to the WD repeat rae1 family.</text>
</comment>
<dbReference type="FunFam" id="2.130.10.10:FF:000190">
    <property type="entry name" value="Nuclear pore complex subunit"/>
    <property type="match status" value="1"/>
</dbReference>
<dbReference type="SUPFAM" id="SSF50978">
    <property type="entry name" value="WD40 repeat-like"/>
    <property type="match status" value="1"/>
</dbReference>
<gene>
    <name evidence="5" type="ORF">SYNPS1DRAFT_21565</name>
</gene>
<proteinExistence type="inferred from homology"/>
<feature type="repeat" description="WD" evidence="4">
    <location>
        <begin position="54"/>
        <end position="95"/>
    </location>
</feature>
<accession>A0A4P9Z3W7</accession>
<sequence>MNQAKDFEVSQPPSDGIADMSFSPTADLLAVASWDNQMRIYEVQPTGTTIGKAMYSHEGPVLCCAWSKDGSKLASAGGDKTARLYDLQSSQSQQIAQHDAPIRSMRWVDTAGQPILATGGWDKMLKYWDCRQPNPVASVQLPERCYTMDALFPLLVVGCADRHIQIFNLNSPTTPFKSLQSPLKWQTRCVSCFPTGNGFAVGSIEGRVAIQYVEEKDAVNNFSFKCHRDNSQVYAVNAISFHPVHGTFSTAGSDGTFNFWDKDSKQRLKMFNNVGAPIPCTTFNRNGAIFAYAVSYDWSKGHQRAPTTDKQQIFLHAVKEEDVKPRAPKKR</sequence>
<protein>
    <submittedName>
        <fullName evidence="5">WD40-repeat-containing domain protein</fullName>
    </submittedName>
</protein>
<keyword evidence="3" id="KW-0677">Repeat</keyword>